<dbReference type="EMBL" id="CP014855">
    <property type="protein sequence ID" value="ASJ01552.1"/>
    <property type="molecule type" value="Genomic_DNA"/>
</dbReference>
<keyword evidence="3 6" id="KW-0812">Transmembrane</keyword>
<feature type="transmembrane region" description="Helical" evidence="6">
    <location>
        <begin position="32"/>
        <end position="62"/>
    </location>
</feature>
<dbReference type="RefSeq" id="WP_088885885.1">
    <property type="nucleotide sequence ID" value="NZ_CP014855.1"/>
</dbReference>
<dbReference type="KEGG" id="tgg:A3K92_08700"/>
<keyword evidence="4 6" id="KW-1133">Transmembrane helix</keyword>
<dbReference type="InterPro" id="IPR018076">
    <property type="entry name" value="T2SS_GspF_dom"/>
</dbReference>
<feature type="transmembrane region" description="Helical" evidence="6">
    <location>
        <begin position="68"/>
        <end position="88"/>
    </location>
</feature>
<evidence type="ECO:0000256" key="2">
    <source>
        <dbReference type="ARBA" id="ARBA00022475"/>
    </source>
</evidence>
<feature type="domain" description="Type II secretion system protein GspF" evidence="7">
    <location>
        <begin position="107"/>
        <end position="230"/>
    </location>
</feature>
<dbReference type="Gene3D" id="1.20.81.30">
    <property type="entry name" value="Type II secretion system (T2SS), domain F"/>
    <property type="match status" value="1"/>
</dbReference>
<keyword evidence="5 6" id="KW-0472">Membrane</keyword>
<feature type="transmembrane region" description="Helical" evidence="6">
    <location>
        <begin position="210"/>
        <end position="231"/>
    </location>
</feature>
<reference evidence="8 9" key="1">
    <citation type="submission" date="2016-03" db="EMBL/GenBank/DDBJ databases">
        <title>Complete genome sequence of Thermococcus gorgonarius.</title>
        <authorList>
            <person name="Oger P.M."/>
        </authorList>
    </citation>
    <scope>NUCLEOTIDE SEQUENCE [LARGE SCALE GENOMIC DNA]</scope>
    <source>
        <strain evidence="8 9">W-12</strain>
    </source>
</reference>
<keyword evidence="2" id="KW-1003">Cell membrane</keyword>
<evidence type="ECO:0000313" key="8">
    <source>
        <dbReference type="EMBL" id="ASJ01552.1"/>
    </source>
</evidence>
<comment type="subcellular location">
    <subcellularLocation>
        <location evidence="1">Cell membrane</location>
        <topology evidence="1">Multi-pass membrane protein</topology>
    </subcellularLocation>
</comment>
<protein>
    <submittedName>
        <fullName evidence="8">Type II secretion protein F</fullName>
    </submittedName>
</protein>
<evidence type="ECO:0000256" key="3">
    <source>
        <dbReference type="ARBA" id="ARBA00022692"/>
    </source>
</evidence>
<dbReference type="InterPro" id="IPR056569">
    <property type="entry name" value="ArlJ-like"/>
</dbReference>
<dbReference type="Pfam" id="PF00482">
    <property type="entry name" value="T2SSF"/>
    <property type="match status" value="1"/>
</dbReference>
<accession>A0A2Z2MAH7</accession>
<keyword evidence="9" id="KW-1185">Reference proteome</keyword>
<dbReference type="Proteomes" id="UP000250134">
    <property type="component" value="Chromosome"/>
</dbReference>
<evidence type="ECO:0000259" key="7">
    <source>
        <dbReference type="Pfam" id="PF00482"/>
    </source>
</evidence>
<gene>
    <name evidence="8" type="ORF">A3K92_08700</name>
</gene>
<dbReference type="GeneID" id="33332628"/>
<dbReference type="PANTHER" id="PTHR35402">
    <property type="entry name" value="INTEGRAL MEMBRANE PROTEIN-RELATED"/>
    <property type="match status" value="1"/>
</dbReference>
<sequence>MPRAPKAGSIGVTLTRILERTLPAKWLKRYEIFVYSAGIEFLAIEYLLISILLGVIAGAAAIILIPPIYAVLITVVIFAGMAFLYPYWRIAKRTEEMEKNLPDAFFYLASSLRAGISFSEALEDLTTAKFGALTEEFKRVVNEIKRGRSTVEALRVMALRNKKSPVIYRSLMIIIEALERGAPMSDVLVYVANDVREILRIRQERKASTGMQMMFFIITSGFIGPAILGIVGKLMYEMIQGEAAAQIPTMINILLGFVVIQGIVSGLGIGVIREGEFSAGLKYGIMLAVMGALVFQGMKFVNISF</sequence>
<name>A0A2Z2MAH7_THEGO</name>
<evidence type="ECO:0000313" key="9">
    <source>
        <dbReference type="Proteomes" id="UP000250134"/>
    </source>
</evidence>
<evidence type="ECO:0000256" key="1">
    <source>
        <dbReference type="ARBA" id="ARBA00004651"/>
    </source>
</evidence>
<dbReference type="InterPro" id="IPR042094">
    <property type="entry name" value="T2SS_GspF_sf"/>
</dbReference>
<proteinExistence type="predicted"/>
<dbReference type="PANTHER" id="PTHR35402:SF1">
    <property type="entry name" value="TYPE II SECRETION SYSTEM PROTEIN GSPF DOMAIN-CONTAINING PROTEIN"/>
    <property type="match status" value="1"/>
</dbReference>
<dbReference type="AlphaFoldDB" id="A0A2Z2MAH7"/>
<feature type="transmembrane region" description="Helical" evidence="6">
    <location>
        <begin position="251"/>
        <end position="271"/>
    </location>
</feature>
<evidence type="ECO:0000256" key="5">
    <source>
        <dbReference type="ARBA" id="ARBA00023136"/>
    </source>
</evidence>
<dbReference type="GO" id="GO:0005886">
    <property type="term" value="C:plasma membrane"/>
    <property type="evidence" value="ECO:0007669"/>
    <property type="project" value="UniProtKB-SubCell"/>
</dbReference>
<dbReference type="OrthoDB" id="85883at2157"/>
<feature type="transmembrane region" description="Helical" evidence="6">
    <location>
        <begin position="283"/>
        <end position="301"/>
    </location>
</feature>
<evidence type="ECO:0000256" key="4">
    <source>
        <dbReference type="ARBA" id="ARBA00022989"/>
    </source>
</evidence>
<organism evidence="8 9">
    <name type="scientific">Thermococcus gorgonarius</name>
    <dbReference type="NCBI Taxonomy" id="71997"/>
    <lineage>
        <taxon>Archaea</taxon>
        <taxon>Methanobacteriati</taxon>
        <taxon>Methanobacteriota</taxon>
        <taxon>Thermococci</taxon>
        <taxon>Thermococcales</taxon>
        <taxon>Thermococcaceae</taxon>
        <taxon>Thermococcus</taxon>
    </lineage>
</organism>
<evidence type="ECO:0000256" key="6">
    <source>
        <dbReference type="SAM" id="Phobius"/>
    </source>
</evidence>